<dbReference type="RefSeq" id="WP_221181780.1">
    <property type="nucleotide sequence ID" value="NZ_RKIK01000084.1"/>
</dbReference>
<dbReference type="EMBL" id="RKIK01000084">
    <property type="protein sequence ID" value="ROV58282.1"/>
    <property type="molecule type" value="Genomic_DNA"/>
</dbReference>
<feature type="non-terminal residue" evidence="1">
    <location>
        <position position="1"/>
    </location>
</feature>
<gene>
    <name evidence="1" type="ORF">EGH82_19090</name>
</gene>
<dbReference type="AlphaFoldDB" id="A0A3N3DV31"/>
<evidence type="ECO:0000313" key="1">
    <source>
        <dbReference type="EMBL" id="ROV58282.1"/>
    </source>
</evidence>
<comment type="caution">
    <text evidence="1">The sequence shown here is derived from an EMBL/GenBank/DDBJ whole genome shotgun (WGS) entry which is preliminary data.</text>
</comment>
<reference evidence="1 2" key="1">
    <citation type="submission" date="2018-11" db="EMBL/GenBank/DDBJ databases">
        <title>Vibrio ponticus strain CAIM 1751 pathogenic for the snapper Lutjanus guttatus.</title>
        <authorList>
            <person name="Soto-Rodriguez S."/>
            <person name="Lozano-Olvera R."/>
            <person name="Gomez-Gil B."/>
        </authorList>
    </citation>
    <scope>NUCLEOTIDE SEQUENCE [LARGE SCALE GENOMIC DNA]</scope>
    <source>
        <strain evidence="1 2">CAIM 1751</strain>
    </source>
</reference>
<accession>A0A3N3DV31</accession>
<sequence>PTEAVDKVWDNLTPPDLRKRGKPVKPAFSAILLCTQMVFCESIENASSFFYLFLWRKSAQIALKKM</sequence>
<protein>
    <submittedName>
        <fullName evidence="1">Uncharacterized protein</fullName>
    </submittedName>
</protein>
<organism evidence="1 2">
    <name type="scientific">Vibrio ponticus</name>
    <dbReference type="NCBI Taxonomy" id="265668"/>
    <lineage>
        <taxon>Bacteria</taxon>
        <taxon>Pseudomonadati</taxon>
        <taxon>Pseudomonadota</taxon>
        <taxon>Gammaproteobacteria</taxon>
        <taxon>Vibrionales</taxon>
        <taxon>Vibrionaceae</taxon>
        <taxon>Vibrio</taxon>
    </lineage>
</organism>
<name>A0A3N3DV31_9VIBR</name>
<evidence type="ECO:0000313" key="2">
    <source>
        <dbReference type="Proteomes" id="UP000278792"/>
    </source>
</evidence>
<proteinExistence type="predicted"/>
<dbReference type="Proteomes" id="UP000278792">
    <property type="component" value="Unassembled WGS sequence"/>
</dbReference>